<name>A0ABW0UH35_9STRE</name>
<evidence type="ECO:0000313" key="2">
    <source>
        <dbReference type="Proteomes" id="UP001596110"/>
    </source>
</evidence>
<gene>
    <name evidence="1" type="ORF">ACFPQ3_10850</name>
</gene>
<dbReference type="RefSeq" id="WP_156806335.1">
    <property type="nucleotide sequence ID" value="NZ_JBHSOJ010000032.1"/>
</dbReference>
<evidence type="ECO:0000313" key="1">
    <source>
        <dbReference type="EMBL" id="MFC5632024.1"/>
    </source>
</evidence>
<dbReference type="Proteomes" id="UP001596110">
    <property type="component" value="Unassembled WGS sequence"/>
</dbReference>
<accession>A0ABW0UH35</accession>
<keyword evidence="2" id="KW-1185">Reference proteome</keyword>
<comment type="caution">
    <text evidence="1">The sequence shown here is derived from an EMBL/GenBank/DDBJ whole genome shotgun (WGS) entry which is preliminary data.</text>
</comment>
<evidence type="ECO:0008006" key="3">
    <source>
        <dbReference type="Google" id="ProtNLM"/>
    </source>
</evidence>
<reference evidence="2" key="1">
    <citation type="journal article" date="2019" name="Int. J. Syst. Evol. Microbiol.">
        <title>The Global Catalogue of Microorganisms (GCM) 10K type strain sequencing project: providing services to taxonomists for standard genome sequencing and annotation.</title>
        <authorList>
            <consortium name="The Broad Institute Genomics Platform"/>
            <consortium name="The Broad Institute Genome Sequencing Center for Infectious Disease"/>
            <person name="Wu L."/>
            <person name="Ma J."/>
        </authorList>
    </citation>
    <scope>NUCLEOTIDE SEQUENCE [LARGE SCALE GENOMIC DNA]</scope>
    <source>
        <strain evidence="2">DT43</strain>
    </source>
</reference>
<protein>
    <recommendedName>
        <fullName evidence="3">Phage protein</fullName>
    </recommendedName>
</protein>
<organism evidence="1 2">
    <name type="scientific">Streptococcus caledonicus</name>
    <dbReference type="NCBI Taxonomy" id="2614158"/>
    <lineage>
        <taxon>Bacteria</taxon>
        <taxon>Bacillati</taxon>
        <taxon>Bacillota</taxon>
        <taxon>Bacilli</taxon>
        <taxon>Lactobacillales</taxon>
        <taxon>Streptococcaceae</taxon>
        <taxon>Streptococcus</taxon>
    </lineage>
</organism>
<proteinExistence type="predicted"/>
<dbReference type="EMBL" id="JBHSOJ010000032">
    <property type="protein sequence ID" value="MFC5632024.1"/>
    <property type="molecule type" value="Genomic_DNA"/>
</dbReference>
<sequence length="83" mass="9942">MTEENKKLTRLDATELITVIKKMTPKYSQFDKLTGLVVLNEHTQDVNFDFVVPREYHEELTEIYRDYNKKIESLCHKIIYDCD</sequence>